<feature type="region of interest" description="Disordered" evidence="1">
    <location>
        <begin position="181"/>
        <end position="217"/>
    </location>
</feature>
<name>A0A0M0G8A5_SPOGL</name>
<dbReference type="STRING" id="1459.AF332_03620"/>
<sequence length="217" mass="24924">MRRKFHHAIILPSLCCISFYIGIHIVGETEASFTSQVSPEPMEISAAFVFPAIIEQLEGDAEEIANNAASKYEIITNDFHDAVLPELYTRLAEIEECEQELRIQLNQLQSIYNELFAYQRKIQSYEESDTLTFHYVRDGYQHVKRIMEDGQAAIDFQEIETIRSSLQSQINELEREKSIQADHQENTKSLDETEGLNQAATNSNNLKQVTENGQENF</sequence>
<evidence type="ECO:0000313" key="2">
    <source>
        <dbReference type="EMBL" id="KON85988.1"/>
    </source>
</evidence>
<dbReference type="RefSeq" id="WP_053433351.1">
    <property type="nucleotide sequence ID" value="NZ_LGUF01000007.1"/>
</dbReference>
<feature type="compositionally biased region" description="Basic and acidic residues" evidence="1">
    <location>
        <begin position="181"/>
        <end position="191"/>
    </location>
</feature>
<gene>
    <name evidence="2" type="ORF">AF332_03620</name>
</gene>
<dbReference type="AlphaFoldDB" id="A0A0M0G8A5"/>
<feature type="compositionally biased region" description="Polar residues" evidence="1">
    <location>
        <begin position="195"/>
        <end position="217"/>
    </location>
</feature>
<dbReference type="PATRIC" id="fig|1459.3.peg.740"/>
<protein>
    <submittedName>
        <fullName evidence="2">Uncharacterized protein</fullName>
    </submittedName>
</protein>
<comment type="caution">
    <text evidence="2">The sequence shown here is derived from an EMBL/GenBank/DDBJ whole genome shotgun (WGS) entry which is preliminary data.</text>
</comment>
<dbReference type="OrthoDB" id="2882482at2"/>
<accession>A0A0M0G8A5</accession>
<proteinExistence type="predicted"/>
<keyword evidence="3" id="KW-1185">Reference proteome</keyword>
<reference evidence="3" key="1">
    <citation type="submission" date="2015-07" db="EMBL/GenBank/DDBJ databases">
        <title>Fjat-10036 dsm4.</title>
        <authorList>
            <person name="Liu B."/>
            <person name="Wang J."/>
            <person name="Zhu Y."/>
            <person name="Liu G."/>
            <person name="Chen Q."/>
            <person name="Chen Z."/>
            <person name="Lan J."/>
            <person name="Che J."/>
            <person name="Ge C."/>
            <person name="Shi H."/>
            <person name="Pan Z."/>
            <person name="Liu X."/>
        </authorList>
    </citation>
    <scope>NUCLEOTIDE SEQUENCE [LARGE SCALE GENOMIC DNA]</scope>
    <source>
        <strain evidence="3">DSM 4</strain>
    </source>
</reference>
<evidence type="ECO:0000256" key="1">
    <source>
        <dbReference type="SAM" id="MobiDB-lite"/>
    </source>
</evidence>
<organism evidence="2 3">
    <name type="scientific">Sporosarcina globispora</name>
    <name type="common">Bacillus globisporus</name>
    <dbReference type="NCBI Taxonomy" id="1459"/>
    <lineage>
        <taxon>Bacteria</taxon>
        <taxon>Bacillati</taxon>
        <taxon>Bacillota</taxon>
        <taxon>Bacilli</taxon>
        <taxon>Bacillales</taxon>
        <taxon>Caryophanaceae</taxon>
        <taxon>Sporosarcina</taxon>
    </lineage>
</organism>
<dbReference type="Proteomes" id="UP000037109">
    <property type="component" value="Unassembled WGS sequence"/>
</dbReference>
<evidence type="ECO:0000313" key="3">
    <source>
        <dbReference type="Proteomes" id="UP000037109"/>
    </source>
</evidence>
<dbReference type="EMBL" id="LGUF01000007">
    <property type="protein sequence ID" value="KON85988.1"/>
    <property type="molecule type" value="Genomic_DNA"/>
</dbReference>